<comment type="caution">
    <text evidence="1">The sequence shown here is derived from an EMBL/GenBank/DDBJ whole genome shotgun (WGS) entry which is preliminary data.</text>
</comment>
<dbReference type="EMBL" id="RKHR01000004">
    <property type="protein sequence ID" value="ROS01834.1"/>
    <property type="molecule type" value="Genomic_DNA"/>
</dbReference>
<dbReference type="InterPro" id="IPR002347">
    <property type="entry name" value="SDR_fam"/>
</dbReference>
<dbReference type="InterPro" id="IPR052184">
    <property type="entry name" value="SDR_enzymes"/>
</dbReference>
<reference evidence="1 2" key="1">
    <citation type="submission" date="2018-11" db="EMBL/GenBank/DDBJ databases">
        <title>Genomic Encyclopedia of Type Strains, Phase IV (KMG-IV): sequencing the most valuable type-strain genomes for metagenomic binning, comparative biology and taxonomic classification.</title>
        <authorList>
            <person name="Goeker M."/>
        </authorList>
    </citation>
    <scope>NUCLEOTIDE SEQUENCE [LARGE SCALE GENOMIC DNA]</scope>
    <source>
        <strain evidence="1 2">DSM 100316</strain>
    </source>
</reference>
<organism evidence="1 2">
    <name type="scientific">Sinobacterium caligoides</name>
    <dbReference type="NCBI Taxonomy" id="933926"/>
    <lineage>
        <taxon>Bacteria</taxon>
        <taxon>Pseudomonadati</taxon>
        <taxon>Pseudomonadota</taxon>
        <taxon>Gammaproteobacteria</taxon>
        <taxon>Cellvibrionales</taxon>
        <taxon>Spongiibacteraceae</taxon>
        <taxon>Sinobacterium</taxon>
    </lineage>
</organism>
<evidence type="ECO:0000313" key="1">
    <source>
        <dbReference type="EMBL" id="ROS01834.1"/>
    </source>
</evidence>
<keyword evidence="2" id="KW-1185">Reference proteome</keyword>
<gene>
    <name evidence="1" type="ORF">EDC56_2282</name>
</gene>
<name>A0A3N2DPT3_9GAMM</name>
<dbReference type="SUPFAM" id="SSF51735">
    <property type="entry name" value="NAD(P)-binding Rossmann-fold domains"/>
    <property type="match status" value="1"/>
</dbReference>
<dbReference type="InterPro" id="IPR036291">
    <property type="entry name" value="NAD(P)-bd_dom_sf"/>
</dbReference>
<accession>A0A3N2DPT3</accession>
<dbReference type="Pfam" id="PF00106">
    <property type="entry name" value="adh_short"/>
    <property type="match status" value="1"/>
</dbReference>
<dbReference type="PRINTS" id="PR00081">
    <property type="entry name" value="GDHRDH"/>
</dbReference>
<proteinExistence type="predicted"/>
<dbReference type="CDD" id="cd05325">
    <property type="entry name" value="carb_red_sniffer_like_SDR_c"/>
    <property type="match status" value="1"/>
</dbReference>
<dbReference type="Gene3D" id="3.40.50.720">
    <property type="entry name" value="NAD(P)-binding Rossmann-like Domain"/>
    <property type="match status" value="1"/>
</dbReference>
<dbReference type="AlphaFoldDB" id="A0A3N2DPT3"/>
<dbReference type="Proteomes" id="UP000275394">
    <property type="component" value="Unassembled WGS sequence"/>
</dbReference>
<dbReference type="OrthoDB" id="5786478at2"/>
<dbReference type="GO" id="GO:0016616">
    <property type="term" value="F:oxidoreductase activity, acting on the CH-OH group of donors, NAD or NADP as acceptor"/>
    <property type="evidence" value="ECO:0007669"/>
    <property type="project" value="TreeGrafter"/>
</dbReference>
<protein>
    <submittedName>
        <fullName evidence="1">Short-subunit dehydrogenase</fullName>
    </submittedName>
</protein>
<sequence>MQAKPLNILITGANRGIGLELSRLYQQQGARVYACCRSRSAPLEALGVQVIEGIDVSSDDSVRELAAQLQGIQIDLLINNAGIFLNESLEQMNYNSIEQQFAVNALGPLRVTHALLANLAAGSKVAMITSRMGSIADNESGQYYGYRMSKAALNAASMSLTQDLKPRNISVGIYHPGYVATEMVGGRGDISPDVAAKRLATLFEQQCLASSGEFRHSNGEVLPW</sequence>
<dbReference type="PANTHER" id="PTHR45458">
    <property type="entry name" value="SHORT-CHAIN DEHYDROGENASE/REDUCTASE SDR"/>
    <property type="match status" value="1"/>
</dbReference>
<evidence type="ECO:0000313" key="2">
    <source>
        <dbReference type="Proteomes" id="UP000275394"/>
    </source>
</evidence>
<dbReference type="PANTHER" id="PTHR45458:SF1">
    <property type="entry name" value="SHORT CHAIN DEHYDROGENASE"/>
    <property type="match status" value="1"/>
</dbReference>
<dbReference type="RefSeq" id="WP_123712591.1">
    <property type="nucleotide sequence ID" value="NZ_RKHR01000004.1"/>
</dbReference>